<dbReference type="Proteomes" id="UP000042527">
    <property type="component" value="Unassembled WGS sequence"/>
</dbReference>
<evidence type="ECO:0000256" key="8">
    <source>
        <dbReference type="ARBA" id="ARBA00022927"/>
    </source>
</evidence>
<name>A0A0B7GQV6_TREPH</name>
<dbReference type="EMBL" id="CDNC01000003">
    <property type="protein sequence ID" value="CEM60828.1"/>
    <property type="molecule type" value="Genomic_DNA"/>
</dbReference>
<dbReference type="GO" id="GO:0005886">
    <property type="term" value="C:plasma membrane"/>
    <property type="evidence" value="ECO:0007669"/>
    <property type="project" value="UniProtKB-SubCell"/>
</dbReference>
<evidence type="ECO:0000313" key="15">
    <source>
        <dbReference type="Proteomes" id="UP000323594"/>
    </source>
</evidence>
<dbReference type="Gene3D" id="1.10.287.1700">
    <property type="match status" value="1"/>
</dbReference>
<proteinExistence type="inferred from homology"/>
<dbReference type="InterPro" id="IPR053716">
    <property type="entry name" value="Flag_assembly_chemotaxis_eff"/>
</dbReference>
<keyword evidence="12" id="KW-0282">Flagellum</keyword>
<dbReference type="AlphaFoldDB" id="A0A0B7GQV6"/>
<dbReference type="NCBIfam" id="TIGR02473">
    <property type="entry name" value="flagell_FliJ"/>
    <property type="match status" value="1"/>
</dbReference>
<evidence type="ECO:0000256" key="11">
    <source>
        <dbReference type="SAM" id="Coils"/>
    </source>
</evidence>
<keyword evidence="8" id="KW-0653">Protein transport</keyword>
<dbReference type="OrthoDB" id="1707704at2"/>
<keyword evidence="6" id="KW-0145">Chemotaxis</keyword>
<keyword evidence="11" id="KW-0175">Coiled coil</keyword>
<dbReference type="GO" id="GO:0009288">
    <property type="term" value="C:bacterial-type flagellum"/>
    <property type="evidence" value="ECO:0007669"/>
    <property type="project" value="InterPro"/>
</dbReference>
<organism evidence="12 14">
    <name type="scientific">Treponema phagedenis</name>
    <dbReference type="NCBI Taxonomy" id="162"/>
    <lineage>
        <taxon>Bacteria</taxon>
        <taxon>Pseudomonadati</taxon>
        <taxon>Spirochaetota</taxon>
        <taxon>Spirochaetia</taxon>
        <taxon>Spirochaetales</taxon>
        <taxon>Treponemataceae</taxon>
        <taxon>Treponema</taxon>
    </lineage>
</organism>
<evidence type="ECO:0000313" key="14">
    <source>
        <dbReference type="Proteomes" id="UP000042527"/>
    </source>
</evidence>
<dbReference type="GO" id="GO:0006935">
    <property type="term" value="P:chemotaxis"/>
    <property type="evidence" value="ECO:0007669"/>
    <property type="project" value="UniProtKB-KW"/>
</dbReference>
<reference evidence="14" key="1">
    <citation type="submission" date="2015-01" db="EMBL/GenBank/DDBJ databases">
        <authorList>
            <person name="Manzoor Shahid"/>
            <person name="Zubair Saima"/>
        </authorList>
    </citation>
    <scope>NUCLEOTIDE SEQUENCE [LARGE SCALE GENOMIC DNA]</scope>
    <source>
        <strain evidence="14">V1</strain>
    </source>
</reference>
<feature type="coiled-coil region" evidence="11">
    <location>
        <begin position="74"/>
        <end position="101"/>
    </location>
</feature>
<keyword evidence="7" id="KW-1005">Bacterial flagellum biogenesis</keyword>
<accession>A0A0B7GQV6</accession>
<dbReference type="RefSeq" id="WP_024753365.1">
    <property type="nucleotide sequence ID" value="NZ_CDNC01000003.1"/>
</dbReference>
<evidence type="ECO:0000313" key="13">
    <source>
        <dbReference type="EMBL" id="QEJ97697.1"/>
    </source>
</evidence>
<evidence type="ECO:0000256" key="4">
    <source>
        <dbReference type="ARBA" id="ARBA00022448"/>
    </source>
</evidence>
<evidence type="ECO:0000256" key="10">
    <source>
        <dbReference type="ARBA" id="ARBA00023225"/>
    </source>
</evidence>
<evidence type="ECO:0000256" key="6">
    <source>
        <dbReference type="ARBA" id="ARBA00022500"/>
    </source>
</evidence>
<dbReference type="GO" id="GO:0071973">
    <property type="term" value="P:bacterial-type flagellum-dependent cell motility"/>
    <property type="evidence" value="ECO:0007669"/>
    <property type="project" value="InterPro"/>
</dbReference>
<keyword evidence="10" id="KW-1006">Bacterial flagellum protein export</keyword>
<dbReference type="Proteomes" id="UP000323594">
    <property type="component" value="Chromosome"/>
</dbReference>
<evidence type="ECO:0000256" key="1">
    <source>
        <dbReference type="ARBA" id="ARBA00004413"/>
    </source>
</evidence>
<dbReference type="GO" id="GO:0044781">
    <property type="term" value="P:bacterial-type flagellum organization"/>
    <property type="evidence" value="ECO:0007669"/>
    <property type="project" value="UniProtKB-KW"/>
</dbReference>
<keyword evidence="5" id="KW-1003">Cell membrane</keyword>
<evidence type="ECO:0000256" key="3">
    <source>
        <dbReference type="ARBA" id="ARBA00020392"/>
    </source>
</evidence>
<keyword evidence="12" id="KW-0969">Cilium</keyword>
<comment type="similarity">
    <text evidence="2">Belongs to the FliJ family.</text>
</comment>
<dbReference type="InterPro" id="IPR012823">
    <property type="entry name" value="Flagell_FliJ"/>
</dbReference>
<evidence type="ECO:0000256" key="5">
    <source>
        <dbReference type="ARBA" id="ARBA00022475"/>
    </source>
</evidence>
<evidence type="ECO:0000313" key="12">
    <source>
        <dbReference type="EMBL" id="CEM60828.1"/>
    </source>
</evidence>
<evidence type="ECO:0000256" key="9">
    <source>
        <dbReference type="ARBA" id="ARBA00023136"/>
    </source>
</evidence>
<dbReference type="Pfam" id="PF02050">
    <property type="entry name" value="FliJ"/>
    <property type="match status" value="1"/>
</dbReference>
<dbReference type="GeneID" id="57752804"/>
<reference evidence="12" key="2">
    <citation type="submission" date="2015-01" db="EMBL/GenBank/DDBJ databases">
        <authorList>
            <person name="Xiang T."/>
            <person name="Song Y."/>
            <person name="Huang L."/>
            <person name="Wang B."/>
            <person name="Wu P."/>
        </authorList>
    </citation>
    <scope>NUCLEOTIDE SEQUENCE [LARGE SCALE GENOMIC DNA]</scope>
    <source>
        <strain evidence="12">V1</strain>
    </source>
</reference>
<keyword evidence="14" id="KW-1185">Reference proteome</keyword>
<sequence>MKRFVFSLEKLLHFRIFKEKQAEILLGKKTAECERIDIALKALAEKYKNSLYDLQPEKVNLHSASYFIDAQNYLTALNTKKEQLLTERVHAEMEREEARQVYIAAHREKEIISKLKEKKHREWKKLQQREEDNNLDDFVNTKYNVEE</sequence>
<evidence type="ECO:0000256" key="2">
    <source>
        <dbReference type="ARBA" id="ARBA00010004"/>
    </source>
</evidence>
<keyword evidence="4" id="KW-0813">Transport</keyword>
<gene>
    <name evidence="12" type="primary">fliJ</name>
    <name evidence="13" type="ORF">FUT82_06600</name>
    <name evidence="12" type="ORF">TPHV1_110054</name>
</gene>
<dbReference type="EMBL" id="CP042817">
    <property type="protein sequence ID" value="QEJ97697.1"/>
    <property type="molecule type" value="Genomic_DNA"/>
</dbReference>
<comment type="subcellular location">
    <subcellularLocation>
        <location evidence="1">Cell membrane</location>
        <topology evidence="1">Peripheral membrane protein</topology>
        <orientation evidence="1">Cytoplasmic side</orientation>
    </subcellularLocation>
</comment>
<dbReference type="GO" id="GO:0015031">
    <property type="term" value="P:protein transport"/>
    <property type="evidence" value="ECO:0007669"/>
    <property type="project" value="UniProtKB-KW"/>
</dbReference>
<keyword evidence="12" id="KW-0966">Cell projection</keyword>
<protein>
    <recommendedName>
        <fullName evidence="3">Flagellar FliJ protein</fullName>
    </recommendedName>
</protein>
<keyword evidence="9" id="KW-0472">Membrane</keyword>
<reference evidence="13 15" key="3">
    <citation type="submission" date="2019-08" db="EMBL/GenBank/DDBJ databases">
        <authorList>
            <person name="Kuhnert P."/>
        </authorList>
    </citation>
    <scope>NUCLEOTIDE SEQUENCE [LARGE SCALE GENOMIC DNA]</scope>
    <source>
        <strain evidence="13 15">B36.5</strain>
    </source>
</reference>
<evidence type="ECO:0000256" key="7">
    <source>
        <dbReference type="ARBA" id="ARBA00022795"/>
    </source>
</evidence>